<gene>
    <name evidence="8" type="ORF">NF685_02410</name>
</gene>
<keyword evidence="3" id="KW-0479">Metal-binding</keyword>
<dbReference type="InterPro" id="IPR036264">
    <property type="entry name" value="Bact_exopeptidase_dim_dom"/>
</dbReference>
<dbReference type="Proteomes" id="UP001523401">
    <property type="component" value="Unassembled WGS sequence"/>
</dbReference>
<evidence type="ECO:0000256" key="4">
    <source>
        <dbReference type="ARBA" id="ARBA00022801"/>
    </source>
</evidence>
<evidence type="ECO:0000313" key="9">
    <source>
        <dbReference type="Proteomes" id="UP001523401"/>
    </source>
</evidence>
<dbReference type="PANTHER" id="PTHR45962">
    <property type="entry name" value="N-FATTY-ACYL-AMINO ACID SYNTHASE/HYDROLASE PM20D1"/>
    <property type="match status" value="1"/>
</dbReference>
<evidence type="ECO:0000256" key="2">
    <source>
        <dbReference type="ARBA" id="ARBA00022670"/>
    </source>
</evidence>
<evidence type="ECO:0000313" key="8">
    <source>
        <dbReference type="EMBL" id="MCO6158881.1"/>
    </source>
</evidence>
<keyword evidence="9" id="KW-1185">Reference proteome</keyword>
<organism evidence="8 9">
    <name type="scientific">Asaia lannensis NBRC 102526</name>
    <dbReference type="NCBI Taxonomy" id="1307926"/>
    <lineage>
        <taxon>Bacteria</taxon>
        <taxon>Pseudomonadati</taxon>
        <taxon>Pseudomonadota</taxon>
        <taxon>Alphaproteobacteria</taxon>
        <taxon>Acetobacterales</taxon>
        <taxon>Acetobacteraceae</taxon>
        <taxon>Asaia</taxon>
    </lineage>
</organism>
<dbReference type="InterPro" id="IPR002933">
    <property type="entry name" value="Peptidase_M20"/>
</dbReference>
<dbReference type="RefSeq" id="WP_252848437.1">
    <property type="nucleotide sequence ID" value="NZ_BAPW01000034.1"/>
</dbReference>
<proteinExistence type="inferred from homology"/>
<feature type="domain" description="Peptidase M20 dimerisation" evidence="7">
    <location>
        <begin position="215"/>
        <end position="360"/>
    </location>
</feature>
<dbReference type="Gene3D" id="1.10.150.900">
    <property type="match status" value="1"/>
</dbReference>
<dbReference type="InterPro" id="IPR047177">
    <property type="entry name" value="Pept_M20A"/>
</dbReference>
<evidence type="ECO:0000256" key="3">
    <source>
        <dbReference type="ARBA" id="ARBA00022723"/>
    </source>
</evidence>
<dbReference type="InterPro" id="IPR011650">
    <property type="entry name" value="Peptidase_M20_dimer"/>
</dbReference>
<dbReference type="Gene3D" id="3.30.70.360">
    <property type="match status" value="1"/>
</dbReference>
<dbReference type="EMBL" id="JAMXQU010000001">
    <property type="protein sequence ID" value="MCO6158881.1"/>
    <property type="molecule type" value="Genomic_DNA"/>
</dbReference>
<evidence type="ECO:0000256" key="5">
    <source>
        <dbReference type="ARBA" id="ARBA00022833"/>
    </source>
</evidence>
<evidence type="ECO:0000256" key="6">
    <source>
        <dbReference type="SAM" id="SignalP"/>
    </source>
</evidence>
<evidence type="ECO:0000259" key="7">
    <source>
        <dbReference type="Pfam" id="PF07687"/>
    </source>
</evidence>
<dbReference type="PANTHER" id="PTHR45962:SF1">
    <property type="entry name" value="N-FATTY-ACYL-AMINO ACID SYNTHASE_HYDROLASE PM20D1"/>
    <property type="match status" value="1"/>
</dbReference>
<name>A0ABT1CE95_9PROT</name>
<keyword evidence="6" id="KW-0732">Signal</keyword>
<accession>A0ABT1CE95</accession>
<protein>
    <submittedName>
        <fullName evidence="8">M20/M25/M40 family metallo-hydrolase</fullName>
    </submittedName>
</protein>
<keyword evidence="5" id="KW-0862">Zinc</keyword>
<sequence length="469" mass="50374">MLKRAALSLLLFSIGPALADPLPPLTREGLQALTLAEASIAFQSSAGEHNQTASVAELYKKTLVAGGFPEKSISITRVDNTAYFIMRWPGRNPSLKPLVILGHMDVVAANPSDWTRDPLVPVVEDGYLFGRGAGDMKLSNAMAITALIHLYKHGFTPEREIVLAFSGDEETAMKTGEILAKTLSNASQVLNLDVGGGTLDEETGKPLFYAWSGAEKTYLDVRLSVSDPGGHASEPRTRNAIDVLAQALLKIEAHPFRPELNALTRSYFMNVARFTPPHLAEALRTFAATPDNAKAVSVLRANPLLAGSIGTTCVVTTIKGGHALNALPQQAEANVNCRIFPGHSRLDIIHELKSVVDDPSVRFEDRSAGYVETEASPLNTPFAHAVTQAVQTAYPGVPVFPSMTSSATDSMWFRAAGIPSYGASPIFMKTSDDFSHGLNERVPLSTITPGLHFLLSLIRDLSGKESAPH</sequence>
<evidence type="ECO:0000256" key="1">
    <source>
        <dbReference type="ARBA" id="ARBA00006247"/>
    </source>
</evidence>
<dbReference type="SUPFAM" id="SSF53187">
    <property type="entry name" value="Zn-dependent exopeptidases"/>
    <property type="match status" value="1"/>
</dbReference>
<comment type="similarity">
    <text evidence="1">Belongs to the peptidase M20A family.</text>
</comment>
<dbReference type="NCBIfam" id="NF006596">
    <property type="entry name" value="PRK09133.1"/>
    <property type="match status" value="1"/>
</dbReference>
<dbReference type="Gene3D" id="3.40.630.10">
    <property type="entry name" value="Zn peptidases"/>
    <property type="match status" value="1"/>
</dbReference>
<dbReference type="Pfam" id="PF01546">
    <property type="entry name" value="Peptidase_M20"/>
    <property type="match status" value="1"/>
</dbReference>
<dbReference type="SUPFAM" id="SSF55031">
    <property type="entry name" value="Bacterial exopeptidase dimerisation domain"/>
    <property type="match status" value="1"/>
</dbReference>
<keyword evidence="4" id="KW-0378">Hydrolase</keyword>
<dbReference type="Pfam" id="PF07687">
    <property type="entry name" value="M20_dimer"/>
    <property type="match status" value="1"/>
</dbReference>
<feature type="chain" id="PRO_5045641650" evidence="6">
    <location>
        <begin position="20"/>
        <end position="469"/>
    </location>
</feature>
<feature type="signal peptide" evidence="6">
    <location>
        <begin position="1"/>
        <end position="19"/>
    </location>
</feature>
<keyword evidence="2" id="KW-0645">Protease</keyword>
<reference evidence="8 9" key="1">
    <citation type="submission" date="2022-06" db="EMBL/GenBank/DDBJ databases">
        <title>Whole-genome of Asaia lannensis strain LMG 27011T.</title>
        <authorList>
            <person name="Sombolestani A."/>
        </authorList>
    </citation>
    <scope>NUCLEOTIDE SEQUENCE [LARGE SCALE GENOMIC DNA]</scope>
    <source>
        <strain evidence="8 9">NBRC 102526</strain>
    </source>
</reference>
<comment type="caution">
    <text evidence="8">The sequence shown here is derived from an EMBL/GenBank/DDBJ whole genome shotgun (WGS) entry which is preliminary data.</text>
</comment>